<name>A0A9J5Z2W7_SOLCO</name>
<organism evidence="1 2">
    <name type="scientific">Solanum commersonii</name>
    <name type="common">Commerson's wild potato</name>
    <name type="synonym">Commerson's nightshade</name>
    <dbReference type="NCBI Taxonomy" id="4109"/>
    <lineage>
        <taxon>Eukaryota</taxon>
        <taxon>Viridiplantae</taxon>
        <taxon>Streptophyta</taxon>
        <taxon>Embryophyta</taxon>
        <taxon>Tracheophyta</taxon>
        <taxon>Spermatophyta</taxon>
        <taxon>Magnoliopsida</taxon>
        <taxon>eudicotyledons</taxon>
        <taxon>Gunneridae</taxon>
        <taxon>Pentapetalae</taxon>
        <taxon>asterids</taxon>
        <taxon>lamiids</taxon>
        <taxon>Solanales</taxon>
        <taxon>Solanaceae</taxon>
        <taxon>Solanoideae</taxon>
        <taxon>Solaneae</taxon>
        <taxon>Solanum</taxon>
    </lineage>
</organism>
<dbReference type="AlphaFoldDB" id="A0A9J5Z2W7"/>
<protein>
    <submittedName>
        <fullName evidence="1">Uncharacterized protein</fullName>
    </submittedName>
</protein>
<dbReference type="OrthoDB" id="1434265at2759"/>
<reference evidence="1 2" key="1">
    <citation type="submission" date="2020-09" db="EMBL/GenBank/DDBJ databases">
        <title>De no assembly of potato wild relative species, Solanum commersonii.</title>
        <authorList>
            <person name="Cho K."/>
        </authorList>
    </citation>
    <scope>NUCLEOTIDE SEQUENCE [LARGE SCALE GENOMIC DNA]</scope>
    <source>
        <strain evidence="1">LZ3.2</strain>
        <tissue evidence="1">Leaf</tissue>
    </source>
</reference>
<evidence type="ECO:0000313" key="2">
    <source>
        <dbReference type="Proteomes" id="UP000824120"/>
    </source>
</evidence>
<sequence length="206" mass="23573">MTGLRDAWRRHEQKIKERFFDKNSTIEDMLAKCPDGIPEVTFRQLIEYWKHPTIKGSFGKEQPGRLRCYGRSVTTGSLKEDKLTNKIKQKHTNEISSLKVEINDMIAKLRYFFSQLLQNNHGLNVQDIPGVVGSNLVSPVDASSAQAVRCQNISHFSGSTYDSVLQNVFCWFLKTFLSFIDVSNCEDGFLVLLGCWFDPAQQDHYS</sequence>
<comment type="caution">
    <text evidence="1">The sequence shown here is derived from an EMBL/GenBank/DDBJ whole genome shotgun (WGS) entry which is preliminary data.</text>
</comment>
<dbReference type="Proteomes" id="UP000824120">
    <property type="component" value="Chromosome 5"/>
</dbReference>
<evidence type="ECO:0000313" key="1">
    <source>
        <dbReference type="EMBL" id="KAG5606239.1"/>
    </source>
</evidence>
<dbReference type="EMBL" id="JACXVP010000005">
    <property type="protein sequence ID" value="KAG5606239.1"/>
    <property type="molecule type" value="Genomic_DNA"/>
</dbReference>
<accession>A0A9J5Z2W7</accession>
<keyword evidence="2" id="KW-1185">Reference proteome</keyword>
<gene>
    <name evidence="1" type="ORF">H5410_027731</name>
</gene>
<proteinExistence type="predicted"/>